<dbReference type="AlphaFoldDB" id="A0A0F9D6I3"/>
<accession>A0A0F9D6I3</accession>
<gene>
    <name evidence="1" type="ORF">LCGC14_2316980</name>
</gene>
<sequence>MAGGYELVYQRLGMLEFPRERMRAALRFVKTARLGVHEFKLILPVDEPPQVLPIFELESDEPTAGTRKFDFQYTGEPHLFEMVCQAFLDIGHLKAFVRQALGPLDMRGHQMEYPIRYAVKLVYPCIQNFGGWLRDCFGQQFGLLMEDRSKELRQAAQRRCDSDAFQKEAARALEDRAVEELAGKLRHYAKVPNVIERAAKMFVVMDVMES</sequence>
<name>A0A0F9D6I3_9ZZZZ</name>
<protein>
    <submittedName>
        <fullName evidence="1">Uncharacterized protein</fullName>
    </submittedName>
</protein>
<proteinExistence type="predicted"/>
<evidence type="ECO:0000313" key="1">
    <source>
        <dbReference type="EMBL" id="KKL49291.1"/>
    </source>
</evidence>
<reference evidence="1" key="1">
    <citation type="journal article" date="2015" name="Nature">
        <title>Complex archaea that bridge the gap between prokaryotes and eukaryotes.</title>
        <authorList>
            <person name="Spang A."/>
            <person name="Saw J.H."/>
            <person name="Jorgensen S.L."/>
            <person name="Zaremba-Niedzwiedzka K."/>
            <person name="Martijn J."/>
            <person name="Lind A.E."/>
            <person name="van Eijk R."/>
            <person name="Schleper C."/>
            <person name="Guy L."/>
            <person name="Ettema T.J."/>
        </authorList>
    </citation>
    <scope>NUCLEOTIDE SEQUENCE</scope>
</reference>
<comment type="caution">
    <text evidence="1">The sequence shown here is derived from an EMBL/GenBank/DDBJ whole genome shotgun (WGS) entry which is preliminary data.</text>
</comment>
<dbReference type="EMBL" id="LAZR01033009">
    <property type="protein sequence ID" value="KKL49291.1"/>
    <property type="molecule type" value="Genomic_DNA"/>
</dbReference>
<organism evidence="1">
    <name type="scientific">marine sediment metagenome</name>
    <dbReference type="NCBI Taxonomy" id="412755"/>
    <lineage>
        <taxon>unclassified sequences</taxon>
        <taxon>metagenomes</taxon>
        <taxon>ecological metagenomes</taxon>
    </lineage>
</organism>